<feature type="transmembrane region" description="Helical" evidence="1">
    <location>
        <begin position="61"/>
        <end position="82"/>
    </location>
</feature>
<keyword evidence="1" id="KW-0812">Transmembrane</keyword>
<dbReference type="EMBL" id="CM007890">
    <property type="protein sequence ID" value="OTG38174.1"/>
    <property type="molecule type" value="Genomic_DNA"/>
</dbReference>
<reference evidence="3" key="1">
    <citation type="journal article" date="2017" name="Nature">
        <title>The sunflower genome provides insights into oil metabolism, flowering and Asterid evolution.</title>
        <authorList>
            <person name="Badouin H."/>
            <person name="Gouzy J."/>
            <person name="Grassa C.J."/>
            <person name="Murat F."/>
            <person name="Staton S.E."/>
            <person name="Cottret L."/>
            <person name="Lelandais-Briere C."/>
            <person name="Owens G.L."/>
            <person name="Carrere S."/>
            <person name="Mayjonade B."/>
            <person name="Legrand L."/>
            <person name="Gill N."/>
            <person name="Kane N.C."/>
            <person name="Bowers J.E."/>
            <person name="Hubner S."/>
            <person name="Bellec A."/>
            <person name="Berard A."/>
            <person name="Berges H."/>
            <person name="Blanchet N."/>
            <person name="Boniface M.C."/>
            <person name="Brunel D."/>
            <person name="Catrice O."/>
            <person name="Chaidir N."/>
            <person name="Claudel C."/>
            <person name="Donnadieu C."/>
            <person name="Faraut T."/>
            <person name="Fievet G."/>
            <person name="Helmstetter N."/>
            <person name="King M."/>
            <person name="Knapp S.J."/>
            <person name="Lai Z."/>
            <person name="Le Paslier M.C."/>
            <person name="Lippi Y."/>
            <person name="Lorenzon L."/>
            <person name="Mandel J.R."/>
            <person name="Marage G."/>
            <person name="Marchand G."/>
            <person name="Marquand E."/>
            <person name="Bret-Mestries E."/>
            <person name="Morien E."/>
            <person name="Nambeesan S."/>
            <person name="Nguyen T."/>
            <person name="Pegot-Espagnet P."/>
            <person name="Pouilly N."/>
            <person name="Raftis F."/>
            <person name="Sallet E."/>
            <person name="Schiex T."/>
            <person name="Thomas J."/>
            <person name="Vandecasteele C."/>
            <person name="Vares D."/>
            <person name="Vear F."/>
            <person name="Vautrin S."/>
            <person name="Crespi M."/>
            <person name="Mangin B."/>
            <person name="Burke J.M."/>
            <person name="Salse J."/>
            <person name="Munos S."/>
            <person name="Vincourt P."/>
            <person name="Rieseberg L.H."/>
            <person name="Langlade N.B."/>
        </authorList>
    </citation>
    <scope>NUCLEOTIDE SEQUENCE [LARGE SCALE GENOMIC DNA]</scope>
    <source>
        <strain evidence="3">cv. SF193</strain>
    </source>
</reference>
<evidence type="ECO:0000256" key="1">
    <source>
        <dbReference type="SAM" id="Phobius"/>
    </source>
</evidence>
<name>A0A251VRY0_HELAN</name>
<proteinExistence type="predicted"/>
<gene>
    <name evidence="2" type="ORF">HannXRQ_Chr01g0026841</name>
</gene>
<sequence length="85" mass="10215">MMTRLRQRWCRRWRIRWLPTVVTPTVVVVQFVGKHKLEHVISFSIWKLYTNLEQQVHTDPCFICVGILFSPLELLMLCRLLMLSC</sequence>
<keyword evidence="3" id="KW-1185">Reference proteome</keyword>
<accession>A0A251VRY0</accession>
<keyword evidence="1" id="KW-1133">Transmembrane helix</keyword>
<dbReference type="InParanoid" id="A0A251VRY0"/>
<protein>
    <submittedName>
        <fullName evidence="2">Uncharacterized protein</fullName>
    </submittedName>
</protein>
<dbReference type="AlphaFoldDB" id="A0A251VRY0"/>
<organism evidence="2 3">
    <name type="scientific">Helianthus annuus</name>
    <name type="common">Common sunflower</name>
    <dbReference type="NCBI Taxonomy" id="4232"/>
    <lineage>
        <taxon>Eukaryota</taxon>
        <taxon>Viridiplantae</taxon>
        <taxon>Streptophyta</taxon>
        <taxon>Embryophyta</taxon>
        <taxon>Tracheophyta</taxon>
        <taxon>Spermatophyta</taxon>
        <taxon>Magnoliopsida</taxon>
        <taxon>eudicotyledons</taxon>
        <taxon>Gunneridae</taxon>
        <taxon>Pentapetalae</taxon>
        <taxon>asterids</taxon>
        <taxon>campanulids</taxon>
        <taxon>Asterales</taxon>
        <taxon>Asteraceae</taxon>
        <taxon>Asteroideae</taxon>
        <taxon>Heliantheae alliance</taxon>
        <taxon>Heliantheae</taxon>
        <taxon>Helianthus</taxon>
    </lineage>
</organism>
<evidence type="ECO:0000313" key="2">
    <source>
        <dbReference type="EMBL" id="OTG38174.1"/>
    </source>
</evidence>
<keyword evidence="1" id="KW-0472">Membrane</keyword>
<dbReference type="Proteomes" id="UP000215914">
    <property type="component" value="Chromosome 1"/>
</dbReference>
<evidence type="ECO:0000313" key="3">
    <source>
        <dbReference type="Proteomes" id="UP000215914"/>
    </source>
</evidence>